<reference evidence="4 5" key="2">
    <citation type="journal article" date="2012" name="Proc. Natl. Acad. Sci. U.S.A.">
        <title>Antigenic diversity is generated by distinct evolutionary mechanisms in African trypanosome species.</title>
        <authorList>
            <person name="Jackson A.P."/>
            <person name="Berry A."/>
            <person name="Aslett M."/>
            <person name="Allison H.C."/>
            <person name="Burton P."/>
            <person name="Vavrova-Anderson J."/>
            <person name="Brown R."/>
            <person name="Browne H."/>
            <person name="Corton N."/>
            <person name="Hauser H."/>
            <person name="Gamble J."/>
            <person name="Gilderthorp R."/>
            <person name="Marcello L."/>
            <person name="McQuillan J."/>
            <person name="Otto T.D."/>
            <person name="Quail M.A."/>
            <person name="Sanders M.J."/>
            <person name="van Tonder A."/>
            <person name="Ginger M.L."/>
            <person name="Field M.C."/>
            <person name="Barry J.D."/>
            <person name="Hertz-Fowler C."/>
            <person name="Berriman M."/>
        </authorList>
    </citation>
    <scope>NUCLEOTIDE SEQUENCE [LARGE SCALE GENOMIC DNA]</scope>
    <source>
        <strain evidence="4 5">IL3000</strain>
    </source>
</reference>
<accession>F9WAD9</accession>
<name>F9WAD9_TRYCI</name>
<feature type="compositionally biased region" description="Low complexity" evidence="3">
    <location>
        <begin position="185"/>
        <end position="195"/>
    </location>
</feature>
<dbReference type="AlphaFoldDB" id="F9WAD9"/>
<evidence type="ECO:0000256" key="1">
    <source>
        <dbReference type="ARBA" id="ARBA00022574"/>
    </source>
</evidence>
<evidence type="ECO:0000256" key="3">
    <source>
        <dbReference type="SAM" id="MobiDB-lite"/>
    </source>
</evidence>
<evidence type="ECO:0000313" key="4">
    <source>
        <dbReference type="EMBL" id="CCD14200.1"/>
    </source>
</evidence>
<feature type="region of interest" description="Disordered" evidence="3">
    <location>
        <begin position="481"/>
        <end position="502"/>
    </location>
</feature>
<dbReference type="PANTHER" id="PTHR11227">
    <property type="entry name" value="WD-REPEAT PROTEIN INTERACTING WITH PHOSPHOINOSIDES WIPI -RELATED"/>
    <property type="match status" value="1"/>
</dbReference>
<gene>
    <name evidence="4" type="ORF">TCIL3000_0_48480</name>
</gene>
<dbReference type="InterPro" id="IPR048720">
    <property type="entry name" value="PROPPIN"/>
</dbReference>
<organism evidence="4 5">
    <name type="scientific">Trypanosoma congolense (strain IL3000)</name>
    <dbReference type="NCBI Taxonomy" id="1068625"/>
    <lineage>
        <taxon>Eukaryota</taxon>
        <taxon>Discoba</taxon>
        <taxon>Euglenozoa</taxon>
        <taxon>Kinetoplastea</taxon>
        <taxon>Metakinetoplastina</taxon>
        <taxon>Trypanosomatida</taxon>
        <taxon>Trypanosomatidae</taxon>
        <taxon>Trypanosoma</taxon>
        <taxon>Nannomonas</taxon>
    </lineage>
</organism>
<dbReference type="Proteomes" id="UP000000702">
    <property type="component" value="Unassembled WGS sequence"/>
</dbReference>
<keyword evidence="5" id="KW-1185">Reference proteome</keyword>
<comment type="caution">
    <text evidence="4">The sequence shown here is derived from an EMBL/GenBank/DDBJ whole genome shotgun (WGS) entry which is preliminary data.</text>
</comment>
<keyword evidence="2" id="KW-0677">Repeat</keyword>
<feature type="region of interest" description="Disordered" evidence="3">
    <location>
        <begin position="164"/>
        <end position="195"/>
    </location>
</feature>
<sequence>MVTSGDGMWLRYCRHTAATELRCQPKGELEVFGDRHVPCPPCSSNNEPLPTEVGVGVMALLFKTQFVAVVGGGPYPLGKRNVVKIVVADGMREERSVSLPNAVEAVYLDHQLIIILTTVELRLHNFETGQCMFSVPMQKGNIGTGVTSTSVLTENGNVLASVGCRRSGSESSPASAAKMAEGWDTTASSTTTSGAGGSFSSSVPFAIDFHRKVLVFRSSQHGFSLVRYDTEFALGAWGGAEVLGSLPAAHEHSLSSLALLLHEQGALSTEAYQNSLHGSGKKCLVASSSARGTLIRVWRYVERAECLGLADSNAHQGECAILSSSSSSGGKRLSGHFVKVKEVRNTTLPTSIFHMQFLGETFLFCVARNIFKVFFIGEREEPKPHDVSTKDPAKSMRTKNNQSSFYHLGLVSTYFRSEWAACECPLPLKDTVFLPKWVSATPGLLRQLMRDGSGTYRESNMDSQARGKSCSHLEACSRSIGAISGGDTGSPQEEPGGVTNASAPSKWPWGNVIYNYISRQMVPLVETVDFATKRYRGSAALDSDTGIESEIEVGSARVGSAPTISNVLRGEDVSGERARRNYAAITELAQSFVVWWERPAYWQLDYMTNCLCSTGTSMLSDEADALMYFRNGSCESVLLHCVTCDGTALGIEFDPMAGSIECGAAVAMDSSKC</sequence>
<evidence type="ECO:0000256" key="2">
    <source>
        <dbReference type="ARBA" id="ARBA00022737"/>
    </source>
</evidence>
<proteinExistence type="predicted"/>
<dbReference type="VEuPathDB" id="TriTrypDB:TcIL3000_0_48480"/>
<evidence type="ECO:0000313" key="5">
    <source>
        <dbReference type="Proteomes" id="UP000000702"/>
    </source>
</evidence>
<keyword evidence="1" id="KW-0853">WD repeat</keyword>
<reference evidence="5" key="1">
    <citation type="submission" date="2011-07" db="EMBL/GenBank/DDBJ databases">
        <title>Divergent evolution of antigenic variation in African trypanosomes.</title>
        <authorList>
            <person name="Jackson A.P."/>
            <person name="Berry A."/>
            <person name="Allison H.C."/>
            <person name="Burton P."/>
            <person name="Anderson J."/>
            <person name="Aslett M."/>
            <person name="Brown R."/>
            <person name="Corton N."/>
            <person name="Harris D."/>
            <person name="Hauser H."/>
            <person name="Gamble J."/>
            <person name="Gilderthorp R."/>
            <person name="McQuillan J."/>
            <person name="Quail M.A."/>
            <person name="Sanders M."/>
            <person name="Van Tonder A."/>
            <person name="Ginger M.L."/>
            <person name="Donelson J.E."/>
            <person name="Field M.C."/>
            <person name="Barry J.D."/>
            <person name="Berriman M."/>
            <person name="Hertz-Fowler C."/>
        </authorList>
    </citation>
    <scope>NUCLEOTIDE SEQUENCE [LARGE SCALE GENOMIC DNA]</scope>
    <source>
        <strain evidence="5">IL3000</strain>
    </source>
</reference>
<dbReference type="EMBL" id="CAEQ01001419">
    <property type="protein sequence ID" value="CCD14200.1"/>
    <property type="molecule type" value="Genomic_DNA"/>
</dbReference>
<dbReference type="OMA" id="LIRVWRY"/>
<protein>
    <submittedName>
        <fullName evidence="4">WGS project CAEQ00000000 data, annotated contig 1960</fullName>
    </submittedName>
</protein>